<evidence type="ECO:0000256" key="8">
    <source>
        <dbReference type="ARBA" id="ARBA00029745"/>
    </source>
</evidence>
<feature type="region of interest" description="Disordered" evidence="13">
    <location>
        <begin position="136"/>
        <end position="157"/>
    </location>
</feature>
<evidence type="ECO:0000256" key="11">
    <source>
        <dbReference type="ARBA" id="ARBA00032474"/>
    </source>
</evidence>
<comment type="catalytic activity">
    <reaction evidence="12">
        <text>2 [molybdopterin-synthase sulfur-carrier protein]-C-terminal-Gly-aminoethanethioate + cyclic pyranopterin phosphate + H2O = molybdopterin + 2 [molybdopterin-synthase sulfur-carrier protein]-C-terminal Gly-Gly + 2 H(+)</text>
        <dbReference type="Rhea" id="RHEA:26333"/>
        <dbReference type="Rhea" id="RHEA-COMP:12202"/>
        <dbReference type="Rhea" id="RHEA-COMP:19907"/>
        <dbReference type="ChEBI" id="CHEBI:15377"/>
        <dbReference type="ChEBI" id="CHEBI:15378"/>
        <dbReference type="ChEBI" id="CHEBI:58698"/>
        <dbReference type="ChEBI" id="CHEBI:59648"/>
        <dbReference type="ChEBI" id="CHEBI:90778"/>
        <dbReference type="ChEBI" id="CHEBI:232372"/>
        <dbReference type="EC" id="2.8.1.12"/>
    </reaction>
</comment>
<proteinExistence type="inferred from homology"/>
<evidence type="ECO:0000256" key="13">
    <source>
        <dbReference type="SAM" id="MobiDB-lite"/>
    </source>
</evidence>
<comment type="subunit">
    <text evidence="7">Heterotetramer of 2 MoaD subunits and 2 MoaE subunits. Also stable as homodimer. The enzyme changes between these two forms during catalysis.</text>
</comment>
<dbReference type="AlphaFoldDB" id="A0A258D2J7"/>
<protein>
    <recommendedName>
        <fullName evidence="4">Molybdopterin synthase catalytic subunit</fullName>
        <ecNumber evidence="3">2.8.1.12</ecNumber>
    </recommendedName>
    <alternativeName>
        <fullName evidence="10">MPT synthase subunit 2</fullName>
    </alternativeName>
    <alternativeName>
        <fullName evidence="8">Molybdenum cofactor biosynthesis protein E</fullName>
    </alternativeName>
    <alternativeName>
        <fullName evidence="9">Molybdopterin-converting factor large subunit</fullName>
    </alternativeName>
    <alternativeName>
        <fullName evidence="11">Molybdopterin-converting factor subunit 2</fullName>
    </alternativeName>
</protein>
<evidence type="ECO:0000256" key="4">
    <source>
        <dbReference type="ARBA" id="ARBA00013858"/>
    </source>
</evidence>
<evidence type="ECO:0000256" key="7">
    <source>
        <dbReference type="ARBA" id="ARBA00026066"/>
    </source>
</evidence>
<gene>
    <name evidence="14" type="ORF">B7Z12_13920</name>
</gene>
<dbReference type="Proteomes" id="UP000215616">
    <property type="component" value="Unassembled WGS sequence"/>
</dbReference>
<dbReference type="EC" id="2.8.1.12" evidence="3"/>
<dbReference type="Gene3D" id="3.90.1170.40">
    <property type="entry name" value="Molybdopterin biosynthesis MoaE subunit"/>
    <property type="match status" value="1"/>
</dbReference>
<dbReference type="UniPathway" id="UPA00344"/>
<dbReference type="InterPro" id="IPR003448">
    <property type="entry name" value="Mopterin_biosynth_MoaE"/>
</dbReference>
<comment type="similarity">
    <text evidence="2">Belongs to the MoaE family.</text>
</comment>
<reference evidence="14 15" key="1">
    <citation type="submission" date="2017-03" db="EMBL/GenBank/DDBJ databases">
        <title>Lifting the veil on microbial sulfur biogeochemistry in mining wastewaters.</title>
        <authorList>
            <person name="Kantor R.S."/>
            <person name="Colenbrander Nelson T."/>
            <person name="Marshall S."/>
            <person name="Bennett D."/>
            <person name="Apte S."/>
            <person name="Camacho D."/>
            <person name="Thomas B.C."/>
            <person name="Warren L.A."/>
            <person name="Banfield J.F."/>
        </authorList>
    </citation>
    <scope>NUCLEOTIDE SEQUENCE [LARGE SCALE GENOMIC DNA]</scope>
    <source>
        <strain evidence="14">32-67-7</strain>
    </source>
</reference>
<dbReference type="Pfam" id="PF02391">
    <property type="entry name" value="MoaE"/>
    <property type="match status" value="1"/>
</dbReference>
<evidence type="ECO:0000313" key="14">
    <source>
        <dbReference type="EMBL" id="OYX01562.1"/>
    </source>
</evidence>
<comment type="function">
    <text evidence="6">Converts molybdopterin precursor Z into molybdopterin. This requires the incorporation of two sulfur atoms into precursor Z to generate a dithiolene group. The sulfur is provided by MoaD.</text>
</comment>
<evidence type="ECO:0000256" key="12">
    <source>
        <dbReference type="ARBA" id="ARBA00049878"/>
    </source>
</evidence>
<dbReference type="GO" id="GO:0030366">
    <property type="term" value="F:molybdopterin synthase activity"/>
    <property type="evidence" value="ECO:0007669"/>
    <property type="project" value="UniProtKB-EC"/>
</dbReference>
<evidence type="ECO:0000256" key="1">
    <source>
        <dbReference type="ARBA" id="ARBA00005046"/>
    </source>
</evidence>
<dbReference type="CDD" id="cd00756">
    <property type="entry name" value="MoaE"/>
    <property type="match status" value="1"/>
</dbReference>
<dbReference type="InterPro" id="IPR036563">
    <property type="entry name" value="MoaE_sf"/>
</dbReference>
<evidence type="ECO:0000256" key="10">
    <source>
        <dbReference type="ARBA" id="ARBA00030781"/>
    </source>
</evidence>
<dbReference type="PANTHER" id="PTHR23404">
    <property type="entry name" value="MOLYBDOPTERIN SYNTHASE RELATED"/>
    <property type="match status" value="1"/>
</dbReference>
<dbReference type="EMBL" id="NCDQ01000236">
    <property type="protein sequence ID" value="OYX01562.1"/>
    <property type="molecule type" value="Genomic_DNA"/>
</dbReference>
<organism evidence="14 15">
    <name type="scientific">Caulobacter vibrioides</name>
    <name type="common">Caulobacter crescentus</name>
    <dbReference type="NCBI Taxonomy" id="155892"/>
    <lineage>
        <taxon>Bacteria</taxon>
        <taxon>Pseudomonadati</taxon>
        <taxon>Pseudomonadota</taxon>
        <taxon>Alphaproteobacteria</taxon>
        <taxon>Caulobacterales</taxon>
        <taxon>Caulobacteraceae</taxon>
        <taxon>Caulobacter</taxon>
    </lineage>
</organism>
<keyword evidence="5" id="KW-0501">Molybdenum cofactor biosynthesis</keyword>
<name>A0A258D2J7_CAUVI</name>
<evidence type="ECO:0000313" key="15">
    <source>
        <dbReference type="Proteomes" id="UP000215616"/>
    </source>
</evidence>
<evidence type="ECO:0000256" key="6">
    <source>
        <dbReference type="ARBA" id="ARBA00025448"/>
    </source>
</evidence>
<evidence type="ECO:0000256" key="3">
    <source>
        <dbReference type="ARBA" id="ARBA00011950"/>
    </source>
</evidence>
<dbReference type="SUPFAM" id="SSF54690">
    <property type="entry name" value="Molybdopterin synthase subunit MoaE"/>
    <property type="match status" value="1"/>
</dbReference>
<accession>A0A258D2J7</accession>
<dbReference type="GO" id="GO:0006777">
    <property type="term" value="P:Mo-molybdopterin cofactor biosynthetic process"/>
    <property type="evidence" value="ECO:0007669"/>
    <property type="project" value="UniProtKB-KW"/>
</dbReference>
<comment type="caution">
    <text evidence="14">The sequence shown here is derived from an EMBL/GenBank/DDBJ whole genome shotgun (WGS) entry which is preliminary data.</text>
</comment>
<evidence type="ECO:0000256" key="2">
    <source>
        <dbReference type="ARBA" id="ARBA00005426"/>
    </source>
</evidence>
<sequence length="157" mass="16801">MITLTQQPFAPGVLLDAFCNGRAEVGAVASFTGLARAEGGAAQILELEAYPGFTDAVIADFAERAKTRFALLDYQIVHRTGPIAPGEAIVFVATAAGHRRAAFEACDFLMDYLKSQAPFWKKQHGPDGVRWIEPTAQDHDDVGRWGSSPLSAAGPGR</sequence>
<evidence type="ECO:0000256" key="5">
    <source>
        <dbReference type="ARBA" id="ARBA00023150"/>
    </source>
</evidence>
<evidence type="ECO:0000256" key="9">
    <source>
        <dbReference type="ARBA" id="ARBA00030407"/>
    </source>
</evidence>
<comment type="pathway">
    <text evidence="1">Cofactor biosynthesis; molybdopterin biosynthesis.</text>
</comment>